<keyword evidence="2" id="KW-0812">Transmembrane</keyword>
<dbReference type="Pfam" id="PF01476">
    <property type="entry name" value="LysM"/>
    <property type="match status" value="1"/>
</dbReference>
<dbReference type="RefSeq" id="WP_349641558.1">
    <property type="nucleotide sequence ID" value="NZ_CAWVOH010000001.1"/>
</dbReference>
<dbReference type="InterPro" id="IPR018392">
    <property type="entry name" value="LysM"/>
</dbReference>
<feature type="region of interest" description="Disordered" evidence="1">
    <location>
        <begin position="1"/>
        <end position="37"/>
    </location>
</feature>
<feature type="compositionally biased region" description="Basic and acidic residues" evidence="1">
    <location>
        <begin position="99"/>
        <end position="125"/>
    </location>
</feature>
<dbReference type="Proteomes" id="UP001314241">
    <property type="component" value="Unassembled WGS sequence"/>
</dbReference>
<keyword evidence="5" id="KW-1185">Reference proteome</keyword>
<keyword evidence="2" id="KW-1133">Transmembrane helix</keyword>
<feature type="compositionally biased region" description="Low complexity" evidence="1">
    <location>
        <begin position="75"/>
        <end position="84"/>
    </location>
</feature>
<sequence>MQEDPQQGMSRSQRNKQHATQKAAANPQQAAAATVERNHTSGHARLIVFLVMVSMIILSSAPVYGVITNGTPNTSQSSDDQSNSKSEKSSSSKSSSSTKKSESKKTESKKSESKKSEKSSSKVSEKSSSSAMSGMEDGQGGNNKNNDNSSTGSDNSNKTNNDSTNGNTAVLASGQTLYNFAVSHGSTTQQIMALNPGLTAENYSNYAGTALRIK</sequence>
<gene>
    <name evidence="4" type="ORF">R54876_GBNLAHCA_00574</name>
</gene>
<dbReference type="Gene3D" id="3.10.350.10">
    <property type="entry name" value="LysM domain"/>
    <property type="match status" value="1"/>
</dbReference>
<feature type="compositionally biased region" description="Low complexity" evidence="1">
    <location>
        <begin position="142"/>
        <end position="168"/>
    </location>
</feature>
<keyword evidence="2" id="KW-0472">Membrane</keyword>
<dbReference type="PROSITE" id="PS51782">
    <property type="entry name" value="LYSM"/>
    <property type="match status" value="1"/>
</dbReference>
<feature type="region of interest" description="Disordered" evidence="1">
    <location>
        <begin position="72"/>
        <end position="168"/>
    </location>
</feature>
<evidence type="ECO:0000259" key="3">
    <source>
        <dbReference type="PROSITE" id="PS51782"/>
    </source>
</evidence>
<dbReference type="EMBL" id="CAWVOH010000001">
    <property type="protein sequence ID" value="CAK8054015.1"/>
    <property type="molecule type" value="Genomic_DNA"/>
</dbReference>
<dbReference type="InterPro" id="IPR036779">
    <property type="entry name" value="LysM_dom_sf"/>
</dbReference>
<feature type="compositionally biased region" description="Low complexity" evidence="1">
    <location>
        <begin position="20"/>
        <end position="33"/>
    </location>
</feature>
<feature type="transmembrane region" description="Helical" evidence="2">
    <location>
        <begin position="46"/>
        <end position="67"/>
    </location>
</feature>
<name>A0ABP0EQK3_9LACO</name>
<evidence type="ECO:0000313" key="4">
    <source>
        <dbReference type="EMBL" id="CAK8054015.1"/>
    </source>
</evidence>
<accession>A0ABP0EQK3</accession>
<reference evidence="4 5" key="1">
    <citation type="submission" date="2024-01" db="EMBL/GenBank/DDBJ databases">
        <authorList>
            <person name="Botero Cardona J."/>
        </authorList>
    </citation>
    <scope>NUCLEOTIDE SEQUENCE [LARGE SCALE GENOMIC DNA]</scope>
    <source>
        <strain evidence="4 5">LMG 33000</strain>
    </source>
</reference>
<protein>
    <submittedName>
        <fullName evidence="4">LysM repeat (LysM)</fullName>
    </submittedName>
</protein>
<feature type="compositionally biased region" description="Polar residues" evidence="1">
    <location>
        <begin position="1"/>
        <end position="12"/>
    </location>
</feature>
<organism evidence="4 5">
    <name type="scientific">Eupransor demetentiae</name>
    <dbReference type="NCBI Taxonomy" id="3109584"/>
    <lineage>
        <taxon>Bacteria</taxon>
        <taxon>Bacillati</taxon>
        <taxon>Bacillota</taxon>
        <taxon>Bacilli</taxon>
        <taxon>Lactobacillales</taxon>
        <taxon>Lactobacillaceae</taxon>
        <taxon>Eupransor</taxon>
    </lineage>
</organism>
<comment type="caution">
    <text evidence="4">The sequence shown here is derived from an EMBL/GenBank/DDBJ whole genome shotgun (WGS) entry which is preliminary data.</text>
</comment>
<evidence type="ECO:0000313" key="5">
    <source>
        <dbReference type="Proteomes" id="UP001314241"/>
    </source>
</evidence>
<evidence type="ECO:0000256" key="2">
    <source>
        <dbReference type="SAM" id="Phobius"/>
    </source>
</evidence>
<dbReference type="CDD" id="cd00118">
    <property type="entry name" value="LysM"/>
    <property type="match status" value="1"/>
</dbReference>
<evidence type="ECO:0000256" key="1">
    <source>
        <dbReference type="SAM" id="MobiDB-lite"/>
    </source>
</evidence>
<feature type="domain" description="LysM" evidence="3">
    <location>
        <begin position="167"/>
        <end position="213"/>
    </location>
</feature>
<proteinExistence type="predicted"/>